<feature type="compositionally biased region" description="Basic and acidic residues" evidence="1">
    <location>
        <begin position="80"/>
        <end position="104"/>
    </location>
</feature>
<dbReference type="PANTHER" id="PTHR31644:SF1">
    <property type="entry name" value="ZN(II)2CYS6 TRANSCRIPTION FACTOR (EUROFUNG)"/>
    <property type="match status" value="1"/>
</dbReference>
<sequence length="661" mass="72877">SEKRVSKACLARRSRNTRCDLGIPVDPRVVSISRRTKRCVLATSRRGSRRVKGLKATHYSHRHPASSTPVPDRNITIVEIHGRDEAFGADGDRNGLESEERSDRSPSYIQSELDQPGSASNQEADESTKNMRRLEGHITITDLLNPSDAPEVLARVAGLGPEGRNHIQVAPNGDIISPGQSSGTVQPVTYYPPISSGALTISDVSVLIKHYHDNFHPFFPIACRAIFDDGDIADWIEREQHLITAILTIATKDDPAWCRAHESCAQHMESLISKLIYAGSDAVGAVEALLILAEWASQPPEQNSMVGCGKEDLGSWMLVGIAIRLAHLQRSELPGLMSKDEVGSERGSRQRIAYAACYMSDRQLSILGETIWSRGSGPSIFLQAADFPSLQVQKLGNENFALLFQAHLEITQLFSNAHDILYSSTSQGGQPYMSGEYVRHIDDLCAVLRTWKLAWGGPAVTPCVKASLMLSYDFLRLYINAHAFQSNLDRAVHRACQRSSSSAELKEPLFSDLAGAPDARFIYESIDAAKSLLCISNDVIDPETELKYMPLKFFLYVTYAAIYLLKAIPSGVITASDATEIRCTVHETILRLQRASNSRQSPGQRYAQLLRPLWQKLVERREAQVGDGEAAAKSATTAAREVSPFGPTEIIHRWRLGHIVG</sequence>
<proteinExistence type="predicted"/>
<dbReference type="InterPro" id="IPR052780">
    <property type="entry name" value="AAA_Catabolism_Regulators"/>
</dbReference>
<dbReference type="GO" id="GO:0000981">
    <property type="term" value="F:DNA-binding transcription factor activity, RNA polymerase II-specific"/>
    <property type="evidence" value="ECO:0007669"/>
    <property type="project" value="TreeGrafter"/>
</dbReference>
<feature type="non-terminal residue" evidence="2">
    <location>
        <position position="661"/>
    </location>
</feature>
<dbReference type="EMBL" id="JAGMUV010000015">
    <property type="protein sequence ID" value="KAH7133782.1"/>
    <property type="molecule type" value="Genomic_DNA"/>
</dbReference>
<evidence type="ECO:0000256" key="1">
    <source>
        <dbReference type="SAM" id="MobiDB-lite"/>
    </source>
</evidence>
<dbReference type="Proteomes" id="UP000738349">
    <property type="component" value="Unassembled WGS sequence"/>
</dbReference>
<reference evidence="2" key="1">
    <citation type="journal article" date="2021" name="Nat. Commun.">
        <title>Genetic determinants of endophytism in the Arabidopsis root mycobiome.</title>
        <authorList>
            <person name="Mesny F."/>
            <person name="Miyauchi S."/>
            <person name="Thiergart T."/>
            <person name="Pickel B."/>
            <person name="Atanasova L."/>
            <person name="Karlsson M."/>
            <person name="Huettel B."/>
            <person name="Barry K.W."/>
            <person name="Haridas S."/>
            <person name="Chen C."/>
            <person name="Bauer D."/>
            <person name="Andreopoulos W."/>
            <person name="Pangilinan J."/>
            <person name="LaButti K."/>
            <person name="Riley R."/>
            <person name="Lipzen A."/>
            <person name="Clum A."/>
            <person name="Drula E."/>
            <person name="Henrissat B."/>
            <person name="Kohler A."/>
            <person name="Grigoriev I.V."/>
            <person name="Martin F.M."/>
            <person name="Hacquard S."/>
        </authorList>
    </citation>
    <scope>NUCLEOTIDE SEQUENCE</scope>
    <source>
        <strain evidence="2">MPI-CAGE-AT-0147</strain>
    </source>
</reference>
<name>A0A9P9EAX6_9HYPO</name>
<feature type="compositionally biased region" description="Basic residues" evidence="1">
    <location>
        <begin position="46"/>
        <end position="64"/>
    </location>
</feature>
<organism evidence="2 3">
    <name type="scientific">Dactylonectria macrodidyma</name>
    <dbReference type="NCBI Taxonomy" id="307937"/>
    <lineage>
        <taxon>Eukaryota</taxon>
        <taxon>Fungi</taxon>
        <taxon>Dikarya</taxon>
        <taxon>Ascomycota</taxon>
        <taxon>Pezizomycotina</taxon>
        <taxon>Sordariomycetes</taxon>
        <taxon>Hypocreomycetidae</taxon>
        <taxon>Hypocreales</taxon>
        <taxon>Nectriaceae</taxon>
        <taxon>Dactylonectria</taxon>
    </lineage>
</organism>
<evidence type="ECO:0008006" key="4">
    <source>
        <dbReference type="Google" id="ProtNLM"/>
    </source>
</evidence>
<dbReference type="PANTHER" id="PTHR31644">
    <property type="entry name" value="TRANSCRIPTIONAL ACTIVATOR ARO80-RELATED"/>
    <property type="match status" value="1"/>
</dbReference>
<evidence type="ECO:0000313" key="2">
    <source>
        <dbReference type="EMBL" id="KAH7133782.1"/>
    </source>
</evidence>
<gene>
    <name evidence="2" type="ORF">EDB81DRAFT_904038</name>
</gene>
<comment type="caution">
    <text evidence="2">The sequence shown here is derived from an EMBL/GenBank/DDBJ whole genome shotgun (WGS) entry which is preliminary data.</text>
</comment>
<dbReference type="AlphaFoldDB" id="A0A9P9EAX6"/>
<keyword evidence="3" id="KW-1185">Reference proteome</keyword>
<dbReference type="CDD" id="cd12148">
    <property type="entry name" value="fungal_TF_MHR"/>
    <property type="match status" value="1"/>
</dbReference>
<feature type="compositionally biased region" description="Polar residues" evidence="1">
    <location>
        <begin position="105"/>
        <end position="122"/>
    </location>
</feature>
<accession>A0A9P9EAX6</accession>
<feature type="region of interest" description="Disordered" evidence="1">
    <location>
        <begin position="43"/>
        <end position="129"/>
    </location>
</feature>
<dbReference type="GO" id="GO:0005634">
    <property type="term" value="C:nucleus"/>
    <property type="evidence" value="ECO:0007669"/>
    <property type="project" value="TreeGrafter"/>
</dbReference>
<evidence type="ECO:0000313" key="3">
    <source>
        <dbReference type="Proteomes" id="UP000738349"/>
    </source>
</evidence>
<protein>
    <recommendedName>
        <fullName evidence="4">Transcription factor domain-containing protein</fullName>
    </recommendedName>
</protein>
<dbReference type="OrthoDB" id="5818554at2759"/>